<keyword evidence="6 9" id="KW-0560">Oxidoreductase</keyword>
<dbReference type="PANTHER" id="PTHR21708">
    <property type="entry name" value="PROBABLE 2-DEHYDROPANTOATE 2-REDUCTASE"/>
    <property type="match status" value="1"/>
</dbReference>
<dbReference type="AlphaFoldDB" id="G8QTA4"/>
<feature type="domain" description="Ketopantoate reductase N-terminal" evidence="10">
    <location>
        <begin position="3"/>
        <end position="144"/>
    </location>
</feature>
<dbReference type="InterPro" id="IPR013332">
    <property type="entry name" value="KPR_N"/>
</dbReference>
<accession>G8QTA4</accession>
<proteinExistence type="inferred from homology"/>
<comment type="catalytic activity">
    <reaction evidence="8 9">
        <text>(R)-pantoate + NADP(+) = 2-dehydropantoate + NADPH + H(+)</text>
        <dbReference type="Rhea" id="RHEA:16233"/>
        <dbReference type="ChEBI" id="CHEBI:11561"/>
        <dbReference type="ChEBI" id="CHEBI:15378"/>
        <dbReference type="ChEBI" id="CHEBI:15980"/>
        <dbReference type="ChEBI" id="CHEBI:57783"/>
        <dbReference type="ChEBI" id="CHEBI:58349"/>
        <dbReference type="EC" id="1.1.1.169"/>
    </reaction>
</comment>
<dbReference type="EMBL" id="CP003155">
    <property type="protein sequence ID" value="AEV29071.1"/>
    <property type="molecule type" value="Genomic_DNA"/>
</dbReference>
<evidence type="ECO:0000256" key="9">
    <source>
        <dbReference type="RuleBase" id="RU362068"/>
    </source>
</evidence>
<dbReference type="Proteomes" id="UP000005632">
    <property type="component" value="Chromosome"/>
</dbReference>
<name>G8QTA4_SPHPG</name>
<organism evidence="12 13">
    <name type="scientific">Sphaerochaeta pleomorpha (strain ATCC BAA-1885 / DSM 22778 / Grapes)</name>
    <dbReference type="NCBI Taxonomy" id="158190"/>
    <lineage>
        <taxon>Bacteria</taxon>
        <taxon>Pseudomonadati</taxon>
        <taxon>Spirochaetota</taxon>
        <taxon>Spirochaetia</taxon>
        <taxon>Spirochaetales</taxon>
        <taxon>Sphaerochaetaceae</taxon>
        <taxon>Sphaerochaeta</taxon>
    </lineage>
</organism>
<keyword evidence="13" id="KW-1185">Reference proteome</keyword>
<evidence type="ECO:0000256" key="4">
    <source>
        <dbReference type="ARBA" id="ARBA00019465"/>
    </source>
</evidence>
<dbReference type="EC" id="1.1.1.169" evidence="3 9"/>
<dbReference type="InterPro" id="IPR013328">
    <property type="entry name" value="6PGD_dom2"/>
</dbReference>
<evidence type="ECO:0000313" key="13">
    <source>
        <dbReference type="Proteomes" id="UP000005632"/>
    </source>
</evidence>
<keyword evidence="5 9" id="KW-0521">NADP</keyword>
<comment type="pathway">
    <text evidence="1 9">Cofactor biosynthesis; (R)-pantothenate biosynthesis; (R)-pantoate from 3-methyl-2-oxobutanoate: step 2/2.</text>
</comment>
<dbReference type="KEGG" id="sgp:SpiGrapes_1257"/>
<dbReference type="OrthoDB" id="9793586at2"/>
<dbReference type="UniPathway" id="UPA00028">
    <property type="reaction ID" value="UER00004"/>
</dbReference>
<sequence length="339" mass="37206">MKIAIYGAGSLGIILGAYLTKGGIPVDLINRNALQVEALRQQGAQVVGSAQFTVPVSALLPSEMKERYDLIFLMTKQLDNERVVRNLIPFLQDDGVLCTMQNGLPELGIAKILGESRVLGCTIAWGATLEGPGVSRLTSELDTLTFSLGSLTRKKDDALLLEVKDILEKMGPVHIEENFLGARWVKLLVNSAFSGMATVLGCTFGEVSQNKKARLCAQRIIKECIDVARQANITIEPIQGKDAVKLFDYASKLKQKLSFFLIPFAMKKHKNLKPSMLQDLEAGKPCEVDAINGIVCMYGKNVQVPTPYNDLVVETIHAFEQGKGKPGFENLQSFEKLQH</sequence>
<dbReference type="SUPFAM" id="SSF51735">
    <property type="entry name" value="NAD(P)-binding Rossmann-fold domains"/>
    <property type="match status" value="1"/>
</dbReference>
<evidence type="ECO:0000259" key="10">
    <source>
        <dbReference type="Pfam" id="PF02558"/>
    </source>
</evidence>
<dbReference type="Gene3D" id="1.10.1040.10">
    <property type="entry name" value="N-(1-d-carboxylethyl)-l-norvaline Dehydrogenase, domain 2"/>
    <property type="match status" value="1"/>
</dbReference>
<evidence type="ECO:0000256" key="3">
    <source>
        <dbReference type="ARBA" id="ARBA00013014"/>
    </source>
</evidence>
<dbReference type="InterPro" id="IPR008927">
    <property type="entry name" value="6-PGluconate_DH-like_C_sf"/>
</dbReference>
<dbReference type="PANTHER" id="PTHR21708:SF26">
    <property type="entry name" value="2-DEHYDROPANTOATE 2-REDUCTASE"/>
    <property type="match status" value="1"/>
</dbReference>
<evidence type="ECO:0000256" key="8">
    <source>
        <dbReference type="ARBA" id="ARBA00048793"/>
    </source>
</evidence>
<dbReference type="GO" id="GO:0005737">
    <property type="term" value="C:cytoplasm"/>
    <property type="evidence" value="ECO:0007669"/>
    <property type="project" value="TreeGrafter"/>
</dbReference>
<evidence type="ECO:0000256" key="1">
    <source>
        <dbReference type="ARBA" id="ARBA00004994"/>
    </source>
</evidence>
<evidence type="ECO:0000256" key="5">
    <source>
        <dbReference type="ARBA" id="ARBA00022857"/>
    </source>
</evidence>
<dbReference type="RefSeq" id="WP_014269920.1">
    <property type="nucleotide sequence ID" value="NC_016633.1"/>
</dbReference>
<dbReference type="Pfam" id="PF02558">
    <property type="entry name" value="ApbA"/>
    <property type="match status" value="1"/>
</dbReference>
<dbReference type="Pfam" id="PF08546">
    <property type="entry name" value="ApbA_C"/>
    <property type="match status" value="1"/>
</dbReference>
<dbReference type="InterPro" id="IPR036291">
    <property type="entry name" value="NAD(P)-bd_dom_sf"/>
</dbReference>
<protein>
    <recommendedName>
        <fullName evidence="4 9">2-dehydropantoate 2-reductase</fullName>
        <ecNumber evidence="3 9">1.1.1.169</ecNumber>
    </recommendedName>
    <alternativeName>
        <fullName evidence="7 9">Ketopantoate reductase</fullName>
    </alternativeName>
</protein>
<gene>
    <name evidence="12" type="ordered locus">SpiGrapes_1257</name>
</gene>
<evidence type="ECO:0000256" key="2">
    <source>
        <dbReference type="ARBA" id="ARBA00007870"/>
    </source>
</evidence>
<evidence type="ECO:0000313" key="12">
    <source>
        <dbReference type="EMBL" id="AEV29071.1"/>
    </source>
</evidence>
<evidence type="ECO:0000256" key="7">
    <source>
        <dbReference type="ARBA" id="ARBA00032024"/>
    </source>
</evidence>
<dbReference type="InterPro" id="IPR013752">
    <property type="entry name" value="KPA_reductase"/>
</dbReference>
<dbReference type="HOGENOM" id="CLU_031468_0_0_12"/>
<dbReference type="eggNOG" id="COG1893">
    <property type="taxonomic scope" value="Bacteria"/>
</dbReference>
<reference evidence="12 13" key="1">
    <citation type="submission" date="2011-11" db="EMBL/GenBank/DDBJ databases">
        <title>Complete sequence of Spirochaeta sp. grapes.</title>
        <authorList>
            <consortium name="US DOE Joint Genome Institute"/>
            <person name="Lucas S."/>
            <person name="Han J."/>
            <person name="Lapidus A."/>
            <person name="Cheng J.-F."/>
            <person name="Goodwin L."/>
            <person name="Pitluck S."/>
            <person name="Peters L."/>
            <person name="Ovchinnikova G."/>
            <person name="Munk A.C."/>
            <person name="Detter J.C."/>
            <person name="Han C."/>
            <person name="Tapia R."/>
            <person name="Land M."/>
            <person name="Hauser L."/>
            <person name="Kyrpides N."/>
            <person name="Ivanova N."/>
            <person name="Pagani I."/>
            <person name="Ritalahtilisa K."/>
            <person name="Loeffler F."/>
            <person name="Woyke T."/>
        </authorList>
    </citation>
    <scope>NUCLEOTIDE SEQUENCE [LARGE SCALE GENOMIC DNA]</scope>
    <source>
        <strain evidence="13">ATCC BAA-1885 / DSM 22778 / Grapes</strain>
    </source>
</reference>
<dbReference type="GO" id="GO:0015940">
    <property type="term" value="P:pantothenate biosynthetic process"/>
    <property type="evidence" value="ECO:0007669"/>
    <property type="project" value="UniProtKB-UniPathway"/>
</dbReference>
<dbReference type="Gene3D" id="3.40.50.720">
    <property type="entry name" value="NAD(P)-binding Rossmann-like Domain"/>
    <property type="match status" value="1"/>
</dbReference>
<comment type="function">
    <text evidence="9">Catalyzes the NADPH-dependent reduction of ketopantoate into pantoic acid.</text>
</comment>
<feature type="domain" description="Ketopantoate reductase C-terminal" evidence="11">
    <location>
        <begin position="178"/>
        <end position="319"/>
    </location>
</feature>
<dbReference type="SUPFAM" id="SSF48179">
    <property type="entry name" value="6-phosphogluconate dehydrogenase C-terminal domain-like"/>
    <property type="match status" value="1"/>
</dbReference>
<dbReference type="InterPro" id="IPR051402">
    <property type="entry name" value="KPR-Related"/>
</dbReference>
<keyword evidence="9" id="KW-0566">Pantothenate biosynthesis</keyword>
<dbReference type="NCBIfam" id="TIGR00745">
    <property type="entry name" value="apbA_panE"/>
    <property type="match status" value="1"/>
</dbReference>
<dbReference type="GO" id="GO:0008677">
    <property type="term" value="F:2-dehydropantoate 2-reductase activity"/>
    <property type="evidence" value="ECO:0007669"/>
    <property type="project" value="UniProtKB-EC"/>
</dbReference>
<dbReference type="InterPro" id="IPR003710">
    <property type="entry name" value="ApbA"/>
</dbReference>
<evidence type="ECO:0000259" key="11">
    <source>
        <dbReference type="Pfam" id="PF08546"/>
    </source>
</evidence>
<comment type="similarity">
    <text evidence="2 9">Belongs to the ketopantoate reductase family.</text>
</comment>
<dbReference type="STRING" id="158190.SpiGrapes_1257"/>
<evidence type="ECO:0000256" key="6">
    <source>
        <dbReference type="ARBA" id="ARBA00023002"/>
    </source>
</evidence>